<dbReference type="GO" id="GO:0005509">
    <property type="term" value="F:calcium ion binding"/>
    <property type="evidence" value="ECO:0007669"/>
    <property type="project" value="InterPro"/>
</dbReference>
<keyword evidence="2" id="KW-1185">Reference proteome</keyword>
<dbReference type="SUPFAM" id="SSF51120">
    <property type="entry name" value="beta-Roll"/>
    <property type="match status" value="1"/>
</dbReference>
<name>A0A448D7G3_9NEIS</name>
<accession>A0A448D7G3</accession>
<dbReference type="InterPro" id="IPR011049">
    <property type="entry name" value="Serralysin-like_metalloprot_C"/>
</dbReference>
<gene>
    <name evidence="1" type="primary">cya_1</name>
    <name evidence="1" type="ORF">NCTC10296_00996</name>
</gene>
<protein>
    <submittedName>
        <fullName evidence="1">Iron-regulated protein frpA</fullName>
    </submittedName>
</protein>
<dbReference type="Gene3D" id="2.150.10.10">
    <property type="entry name" value="Serralysin-like metalloprotease, C-terminal"/>
    <property type="match status" value="1"/>
</dbReference>
<evidence type="ECO:0000313" key="2">
    <source>
        <dbReference type="Proteomes" id="UP000279284"/>
    </source>
</evidence>
<reference evidence="1 2" key="1">
    <citation type="submission" date="2018-12" db="EMBL/GenBank/DDBJ databases">
        <authorList>
            <consortium name="Pathogen Informatics"/>
        </authorList>
    </citation>
    <scope>NUCLEOTIDE SEQUENCE [LARGE SCALE GENOMIC DNA]</scope>
    <source>
        <strain evidence="1 2">NCTC10296</strain>
    </source>
</reference>
<evidence type="ECO:0000313" key="1">
    <source>
        <dbReference type="EMBL" id="VEF00715.1"/>
    </source>
</evidence>
<dbReference type="PRINTS" id="PR00313">
    <property type="entry name" value="CABNDNGRPT"/>
</dbReference>
<sequence>MVSPIIIDLNGDGVKTLGLGNNIHFDHNKSGFAKQTGWVSKEDGLLALDMNANGMIDNGGELFGNNSLLTDGKFADNGFEALKQYDSNNNGLLDVKDVRWQEFKIWQDVDSDGVSDIGELKSLDNAGIISLNLKYTETNTVDENGNSHKQASSAIWKDGHTSDAVDVWFQTDGARTTYTKQFSHTEEISKLPEIMPFGQVYSLRDSVSQDKTLLIQLKEYLGEDNPSAEKLNALIYQWAGATDVLPNSRGENIDARKLTVLEKLSDKSFEQSGWGSNPGPNAGQALENEFVKFSEYVAGSIRMQKIYASALGREMVKTDANGKMVVDWDGISGYIYQQIQAKNAKGAASAIEAVLDALTFNPSAAVEFRKEWASFARAVFSTKNIDDLKLLAELNGSVGDEANNTLETKAAGNVLLEGGVLFGEGGDDTLNGRGGNDVLVGGEGNDHLSGGEGSDIYVFGKNFGKDSVNNHDTSAERNDMIRFTEGLKQSDL</sequence>
<dbReference type="PANTHER" id="PTHR39431">
    <property type="entry name" value="FRPA/C-RELATED PROTEIN"/>
    <property type="match status" value="1"/>
</dbReference>
<organism evidence="1 2">
    <name type="scientific">Neisseria canis</name>
    <dbReference type="NCBI Taxonomy" id="493"/>
    <lineage>
        <taxon>Bacteria</taxon>
        <taxon>Pseudomonadati</taxon>
        <taxon>Pseudomonadota</taxon>
        <taxon>Betaproteobacteria</taxon>
        <taxon>Neisseriales</taxon>
        <taxon>Neisseriaceae</taxon>
        <taxon>Neisseria</taxon>
    </lineage>
</organism>
<dbReference type="PANTHER" id="PTHR39431:SF1">
    <property type="entry name" value="FRPA_C-RELATED PROTEIN"/>
    <property type="match status" value="1"/>
</dbReference>
<dbReference type="PROSITE" id="PS00330">
    <property type="entry name" value="HEMOLYSIN_CALCIUM"/>
    <property type="match status" value="2"/>
</dbReference>
<dbReference type="EMBL" id="LR134313">
    <property type="protein sequence ID" value="VEF00715.1"/>
    <property type="molecule type" value="Genomic_DNA"/>
</dbReference>
<dbReference type="STRING" id="493.BWD07_07020"/>
<dbReference type="InterPro" id="IPR018511">
    <property type="entry name" value="Hemolysin-typ_Ca-bd_CS"/>
</dbReference>
<dbReference type="AlphaFoldDB" id="A0A448D7G3"/>
<dbReference type="Proteomes" id="UP000279284">
    <property type="component" value="Chromosome"/>
</dbReference>
<proteinExistence type="predicted"/>
<dbReference type="KEGG" id="nci:NCTC10296_00996"/>
<dbReference type="Pfam" id="PF00353">
    <property type="entry name" value="HemolysinCabind"/>
    <property type="match status" value="1"/>
</dbReference>
<dbReference type="OrthoDB" id="1676884at2"/>
<dbReference type="InterPro" id="IPR001343">
    <property type="entry name" value="Hemolysn_Ca-bd"/>
</dbReference>